<dbReference type="AlphaFoldDB" id="A0A5C5XY76"/>
<dbReference type="Gene3D" id="3.30.1490.20">
    <property type="entry name" value="ATP-grasp fold, A domain"/>
    <property type="match status" value="1"/>
</dbReference>
<dbReference type="Gene3D" id="3.40.50.20">
    <property type="match status" value="1"/>
</dbReference>
<dbReference type="GO" id="GO:0046872">
    <property type="term" value="F:metal ion binding"/>
    <property type="evidence" value="ECO:0007669"/>
    <property type="project" value="UniProtKB-KW"/>
</dbReference>
<proteinExistence type="predicted"/>
<dbReference type="PANTHER" id="PTHR21621:SF0">
    <property type="entry name" value="BETA-CITRYLGLUTAMATE SYNTHASE B-RELATED"/>
    <property type="match status" value="1"/>
</dbReference>
<dbReference type="Proteomes" id="UP000318053">
    <property type="component" value="Unassembled WGS sequence"/>
</dbReference>
<dbReference type="EMBL" id="SJPK01000004">
    <property type="protein sequence ID" value="TWT67283.1"/>
    <property type="molecule type" value="Genomic_DNA"/>
</dbReference>
<feature type="domain" description="ATP-grasp" evidence="5">
    <location>
        <begin position="130"/>
        <end position="311"/>
    </location>
</feature>
<dbReference type="SUPFAM" id="SSF56059">
    <property type="entry name" value="Glutathione synthetase ATP-binding domain-like"/>
    <property type="match status" value="1"/>
</dbReference>
<dbReference type="Pfam" id="PF08443">
    <property type="entry name" value="RimK"/>
    <property type="match status" value="1"/>
</dbReference>
<dbReference type="InterPro" id="IPR004666">
    <property type="entry name" value="Rp_bS6_RimK/Lys_biosynth_LsyX"/>
</dbReference>
<name>A0A5C5XY76_9BACT</name>
<evidence type="ECO:0000313" key="6">
    <source>
        <dbReference type="EMBL" id="TWT67283.1"/>
    </source>
</evidence>
<keyword evidence="6" id="KW-0436">Ligase</keyword>
<dbReference type="GO" id="GO:0005524">
    <property type="term" value="F:ATP binding"/>
    <property type="evidence" value="ECO:0007669"/>
    <property type="project" value="UniProtKB-UniRule"/>
</dbReference>
<dbReference type="NCBIfam" id="TIGR00768">
    <property type="entry name" value="rimK_fam"/>
    <property type="match status" value="1"/>
</dbReference>
<keyword evidence="7" id="KW-1185">Reference proteome</keyword>
<evidence type="ECO:0000313" key="7">
    <source>
        <dbReference type="Proteomes" id="UP000318053"/>
    </source>
</evidence>
<dbReference type="EC" id="6.3.2.-" evidence="6"/>
<keyword evidence="2 4" id="KW-0547">Nucleotide-binding</keyword>
<accession>A0A5C5XY76</accession>
<gene>
    <name evidence="6" type="primary">lysX</name>
    <name evidence="6" type="ORF">CA85_21330</name>
</gene>
<dbReference type="InterPro" id="IPR011761">
    <property type="entry name" value="ATP-grasp"/>
</dbReference>
<protein>
    <submittedName>
        <fullName evidence="6">Alpha-aminoadipate--LysW ligase LysX</fullName>
        <ecNumber evidence="6">6.3.2.-</ecNumber>
    </submittedName>
</protein>
<organism evidence="6 7">
    <name type="scientific">Allorhodopirellula solitaria</name>
    <dbReference type="NCBI Taxonomy" id="2527987"/>
    <lineage>
        <taxon>Bacteria</taxon>
        <taxon>Pseudomonadati</taxon>
        <taxon>Planctomycetota</taxon>
        <taxon>Planctomycetia</taxon>
        <taxon>Pirellulales</taxon>
        <taxon>Pirellulaceae</taxon>
        <taxon>Allorhodopirellula</taxon>
    </lineage>
</organism>
<dbReference type="PANTHER" id="PTHR21621">
    <property type="entry name" value="RIBOSOMAL PROTEIN S6 MODIFICATION PROTEIN"/>
    <property type="match status" value="1"/>
</dbReference>
<sequence>MLVLGGRPANRATTTPLGWHLNELRAAGTRSGVDVCFADYESIVARVDRAGASSNVMGEAPDTGHRCGWPLDQFDGILTRTMPPGSMEQILFRLAVLHDEYGCRAKSDNAASIVNPPAAIELAIDKYATLARVARMGIATPATGIAQSRAEAMELFHQFGGDVVVKPIFGGEGRGVMRIQDPELAWTTFSTLQQLGAVLYVQQFVAPGGRDLRLLVIGPHVHAIRRTCPDGFRTNVRAGGTAEAVELCDHWRDLACRVCSEFGLTLAAIDLLETTAGNDYRLVEVNAIPGWKSAQRTISVCLAEQIVSVLKDNIL</sequence>
<evidence type="ECO:0000256" key="4">
    <source>
        <dbReference type="PROSITE-ProRule" id="PRU00409"/>
    </source>
</evidence>
<evidence type="ECO:0000256" key="2">
    <source>
        <dbReference type="ARBA" id="ARBA00022741"/>
    </source>
</evidence>
<dbReference type="PROSITE" id="PS50975">
    <property type="entry name" value="ATP_GRASP"/>
    <property type="match status" value="1"/>
</dbReference>
<dbReference type="OrthoDB" id="9786585at2"/>
<dbReference type="GO" id="GO:0009432">
    <property type="term" value="P:SOS response"/>
    <property type="evidence" value="ECO:0007669"/>
    <property type="project" value="TreeGrafter"/>
</dbReference>
<evidence type="ECO:0000259" key="5">
    <source>
        <dbReference type="PROSITE" id="PS50975"/>
    </source>
</evidence>
<dbReference type="InterPro" id="IPR013651">
    <property type="entry name" value="ATP-grasp_RimK-type"/>
</dbReference>
<keyword evidence="1" id="KW-0479">Metal-binding</keyword>
<dbReference type="GO" id="GO:0018169">
    <property type="term" value="F:ribosomal S6-glutamic acid ligase activity"/>
    <property type="evidence" value="ECO:0007669"/>
    <property type="project" value="TreeGrafter"/>
</dbReference>
<dbReference type="InterPro" id="IPR013815">
    <property type="entry name" value="ATP_grasp_subdomain_1"/>
</dbReference>
<keyword evidence="3 4" id="KW-0067">ATP-binding</keyword>
<reference evidence="6 7" key="1">
    <citation type="submission" date="2019-02" db="EMBL/GenBank/DDBJ databases">
        <title>Deep-cultivation of Planctomycetes and their phenomic and genomic characterization uncovers novel biology.</title>
        <authorList>
            <person name="Wiegand S."/>
            <person name="Jogler M."/>
            <person name="Boedeker C."/>
            <person name="Pinto D."/>
            <person name="Vollmers J."/>
            <person name="Rivas-Marin E."/>
            <person name="Kohn T."/>
            <person name="Peeters S.H."/>
            <person name="Heuer A."/>
            <person name="Rast P."/>
            <person name="Oberbeckmann S."/>
            <person name="Bunk B."/>
            <person name="Jeske O."/>
            <person name="Meyerdierks A."/>
            <person name="Storesund J.E."/>
            <person name="Kallscheuer N."/>
            <person name="Luecker S."/>
            <person name="Lage O.M."/>
            <person name="Pohl T."/>
            <person name="Merkel B.J."/>
            <person name="Hornburger P."/>
            <person name="Mueller R.-W."/>
            <person name="Bruemmer F."/>
            <person name="Labrenz M."/>
            <person name="Spormann A.M."/>
            <person name="Op Den Camp H."/>
            <person name="Overmann J."/>
            <person name="Amann R."/>
            <person name="Jetten M.S.M."/>
            <person name="Mascher T."/>
            <person name="Medema M.H."/>
            <person name="Devos D.P."/>
            <person name="Kaster A.-K."/>
            <person name="Ovreas L."/>
            <person name="Rohde M."/>
            <person name="Galperin M.Y."/>
            <person name="Jogler C."/>
        </authorList>
    </citation>
    <scope>NUCLEOTIDE SEQUENCE [LARGE SCALE GENOMIC DNA]</scope>
    <source>
        <strain evidence="6 7">CA85</strain>
    </source>
</reference>
<comment type="caution">
    <text evidence="6">The sequence shown here is derived from an EMBL/GenBank/DDBJ whole genome shotgun (WGS) entry which is preliminary data.</text>
</comment>
<dbReference type="Gene3D" id="3.30.470.20">
    <property type="entry name" value="ATP-grasp fold, B domain"/>
    <property type="match status" value="1"/>
</dbReference>
<dbReference type="GO" id="GO:0005737">
    <property type="term" value="C:cytoplasm"/>
    <property type="evidence" value="ECO:0007669"/>
    <property type="project" value="TreeGrafter"/>
</dbReference>
<evidence type="ECO:0000256" key="3">
    <source>
        <dbReference type="ARBA" id="ARBA00022840"/>
    </source>
</evidence>
<evidence type="ECO:0000256" key="1">
    <source>
        <dbReference type="ARBA" id="ARBA00022723"/>
    </source>
</evidence>